<keyword evidence="1" id="KW-0472">Membrane</keyword>
<feature type="chain" id="PRO_5014250759" description="LPXTG cell wall anchor domain-containing protein" evidence="2">
    <location>
        <begin position="26"/>
        <end position="202"/>
    </location>
</feature>
<evidence type="ECO:0000313" key="4">
    <source>
        <dbReference type="EMBL" id="GLG86847.1"/>
    </source>
</evidence>
<feature type="signal peptide" evidence="2">
    <location>
        <begin position="1"/>
        <end position="25"/>
    </location>
</feature>
<dbReference type="AlphaFoldDB" id="A0A173YI03"/>
<evidence type="ECO:0000256" key="1">
    <source>
        <dbReference type="SAM" id="Phobius"/>
    </source>
</evidence>
<evidence type="ECO:0000313" key="3">
    <source>
        <dbReference type="EMBL" id="CUN71829.1"/>
    </source>
</evidence>
<reference evidence="4" key="3">
    <citation type="submission" date="2022-11" db="EMBL/GenBank/DDBJ databases">
        <title>Draft genome sequence of Coprococcus comes strain 31264.</title>
        <authorList>
            <person name="Hisatomi A."/>
            <person name="Ohkuma M."/>
            <person name="Sakamoto M."/>
        </authorList>
    </citation>
    <scope>NUCLEOTIDE SEQUENCE</scope>
    <source>
        <strain evidence="4">JCM 31264</strain>
    </source>
</reference>
<dbReference type="RefSeq" id="WP_055247236.1">
    <property type="nucleotide sequence ID" value="NZ_BSCI01000007.1"/>
</dbReference>
<evidence type="ECO:0000313" key="5">
    <source>
        <dbReference type="Proteomes" id="UP000095362"/>
    </source>
</evidence>
<keyword evidence="1" id="KW-0812">Transmembrane</keyword>
<reference evidence="4" key="2">
    <citation type="submission" date="2022-09" db="EMBL/GenBank/DDBJ databases">
        <title>Draft genome sequence of Coprococcus comes strain 31264.</title>
        <authorList>
            <person name="Atsushi H."/>
            <person name="Moriya O."/>
            <person name="Mitsuo S."/>
        </authorList>
    </citation>
    <scope>NUCLEOTIDE SEQUENCE</scope>
    <source>
        <strain evidence="4">JCM 31264</strain>
    </source>
</reference>
<evidence type="ECO:0000313" key="6">
    <source>
        <dbReference type="Proteomes" id="UP001145109"/>
    </source>
</evidence>
<evidence type="ECO:0000256" key="2">
    <source>
        <dbReference type="SAM" id="SignalP"/>
    </source>
</evidence>
<dbReference type="PaxDb" id="410072-ERS852525_00875"/>
<protein>
    <recommendedName>
        <fullName evidence="7">LPXTG cell wall anchor domain-containing protein</fullName>
    </recommendedName>
</protein>
<feature type="transmembrane region" description="Helical" evidence="1">
    <location>
        <begin position="178"/>
        <end position="196"/>
    </location>
</feature>
<keyword evidence="2" id="KW-0732">Signal</keyword>
<dbReference type="STRING" id="410072.ERS852525_00875"/>
<proteinExistence type="predicted"/>
<sequence length="202" mass="20563">MKSRILKTVGLIAAMVSCIGMTAFAAPSPAASTVVTAVSNATDTDGNAVNVSITSEIPTEYTQAVADIKTEAKLKEVIGSDFNANMTVADVKEVTAPEGAKFPLKITFVMKGVTASSKVQILHYNRSASAWEKIDTTVADGTVTGTFSSLSPVAFVVDKTTLTSATGTATSPATSATAVSAVAVLGLAAVAAVFGLKKKAVR</sequence>
<accession>A0A173YI03</accession>
<name>A0A173YI03_9FIRM</name>
<dbReference type="EMBL" id="CYZK01000003">
    <property type="protein sequence ID" value="CUN71829.1"/>
    <property type="molecule type" value="Genomic_DNA"/>
</dbReference>
<dbReference type="Proteomes" id="UP000095362">
    <property type="component" value="Unassembled WGS sequence"/>
</dbReference>
<evidence type="ECO:0008006" key="7">
    <source>
        <dbReference type="Google" id="ProtNLM"/>
    </source>
</evidence>
<organism evidence="4 6">
    <name type="scientific">Coprococcus comes</name>
    <dbReference type="NCBI Taxonomy" id="410072"/>
    <lineage>
        <taxon>Bacteria</taxon>
        <taxon>Bacillati</taxon>
        <taxon>Bacillota</taxon>
        <taxon>Clostridia</taxon>
        <taxon>Lachnospirales</taxon>
        <taxon>Lachnospiraceae</taxon>
        <taxon>Coprococcus</taxon>
    </lineage>
</organism>
<dbReference type="EMBL" id="BSCI01000007">
    <property type="protein sequence ID" value="GLG86847.1"/>
    <property type="molecule type" value="Genomic_DNA"/>
</dbReference>
<dbReference type="PROSITE" id="PS51257">
    <property type="entry name" value="PROKAR_LIPOPROTEIN"/>
    <property type="match status" value="1"/>
</dbReference>
<dbReference type="Proteomes" id="UP001145109">
    <property type="component" value="Unassembled WGS sequence"/>
</dbReference>
<keyword evidence="1" id="KW-1133">Transmembrane helix</keyword>
<gene>
    <name evidence="4" type="ORF">comes_13920</name>
    <name evidence="3" type="ORF">ERS852481_00693</name>
</gene>
<reference evidence="3 5" key="1">
    <citation type="submission" date="2015-09" db="EMBL/GenBank/DDBJ databases">
        <authorList>
            <consortium name="Pathogen Informatics"/>
        </authorList>
    </citation>
    <scope>NUCLEOTIDE SEQUENCE [LARGE SCALE GENOMIC DNA]</scope>
    <source>
        <strain evidence="3 5">2789STDY5834866</strain>
    </source>
</reference>